<dbReference type="EMBL" id="BAABCY010000085">
    <property type="protein sequence ID" value="GAA3580556.1"/>
    <property type="molecule type" value="Genomic_DNA"/>
</dbReference>
<evidence type="ECO:0000313" key="1">
    <source>
        <dbReference type="EMBL" id="GAA3580556.1"/>
    </source>
</evidence>
<evidence type="ECO:0008006" key="3">
    <source>
        <dbReference type="Google" id="ProtNLM"/>
    </source>
</evidence>
<accession>A0ABP6YH51</accession>
<organism evidence="1 2">
    <name type="scientific">Snuella lapsa</name>
    <dbReference type="NCBI Taxonomy" id="870481"/>
    <lineage>
        <taxon>Bacteria</taxon>
        <taxon>Pseudomonadati</taxon>
        <taxon>Bacteroidota</taxon>
        <taxon>Flavobacteriia</taxon>
        <taxon>Flavobacteriales</taxon>
        <taxon>Flavobacteriaceae</taxon>
        <taxon>Snuella</taxon>
    </lineage>
</organism>
<dbReference type="RefSeq" id="WP_345007353.1">
    <property type="nucleotide sequence ID" value="NZ_BAABCY010000085.1"/>
</dbReference>
<name>A0ABP6YH51_9FLAO</name>
<gene>
    <name evidence="1" type="ORF">GCM10022395_31280</name>
</gene>
<reference evidence="2" key="1">
    <citation type="journal article" date="2019" name="Int. J. Syst. Evol. Microbiol.">
        <title>The Global Catalogue of Microorganisms (GCM) 10K type strain sequencing project: providing services to taxonomists for standard genome sequencing and annotation.</title>
        <authorList>
            <consortium name="The Broad Institute Genomics Platform"/>
            <consortium name="The Broad Institute Genome Sequencing Center for Infectious Disease"/>
            <person name="Wu L."/>
            <person name="Ma J."/>
        </authorList>
    </citation>
    <scope>NUCLEOTIDE SEQUENCE [LARGE SCALE GENOMIC DNA]</scope>
    <source>
        <strain evidence="2">JCM 17111</strain>
    </source>
</reference>
<protein>
    <recommendedName>
        <fullName evidence="3">TonB-dependent receptor</fullName>
    </recommendedName>
</protein>
<dbReference type="Proteomes" id="UP001500954">
    <property type="component" value="Unassembled WGS sequence"/>
</dbReference>
<proteinExistence type="predicted"/>
<evidence type="ECO:0000313" key="2">
    <source>
        <dbReference type="Proteomes" id="UP001500954"/>
    </source>
</evidence>
<keyword evidence="2" id="KW-1185">Reference proteome</keyword>
<comment type="caution">
    <text evidence="1">The sequence shown here is derived from an EMBL/GenBank/DDBJ whole genome shotgun (WGS) entry which is preliminary data.</text>
</comment>
<sequence>MRLRNVQLAYTLPQEIVSKVGLSNLRLYVSGSNLFLFDDFKNDGLGDPEQGIAILGTVPIQKIFNFGASLTF</sequence>